<dbReference type="GO" id="GO:0042910">
    <property type="term" value="F:xenobiotic transmembrane transporter activity"/>
    <property type="evidence" value="ECO:0007669"/>
    <property type="project" value="InterPro"/>
</dbReference>
<feature type="transmembrane region" description="Helical" evidence="10">
    <location>
        <begin position="25"/>
        <end position="50"/>
    </location>
</feature>
<feature type="transmembrane region" description="Helical" evidence="10">
    <location>
        <begin position="257"/>
        <end position="278"/>
    </location>
</feature>
<organism evidence="11 12">
    <name type="scientific">Thiosulfatimonas sediminis</name>
    <dbReference type="NCBI Taxonomy" id="2675054"/>
    <lineage>
        <taxon>Bacteria</taxon>
        <taxon>Pseudomonadati</taxon>
        <taxon>Pseudomonadota</taxon>
        <taxon>Gammaproteobacteria</taxon>
        <taxon>Thiotrichales</taxon>
        <taxon>Piscirickettsiaceae</taxon>
        <taxon>Thiosulfatimonas</taxon>
    </lineage>
</organism>
<protein>
    <recommendedName>
        <fullName evidence="9">Multidrug-efflux transporter</fullName>
    </recommendedName>
</protein>
<dbReference type="InterPro" id="IPR002528">
    <property type="entry name" value="MATE_fam"/>
</dbReference>
<feature type="transmembrane region" description="Helical" evidence="10">
    <location>
        <begin position="299"/>
        <end position="317"/>
    </location>
</feature>
<dbReference type="PANTHER" id="PTHR43298">
    <property type="entry name" value="MULTIDRUG RESISTANCE PROTEIN NORM-RELATED"/>
    <property type="match status" value="1"/>
</dbReference>
<name>A0A6F8PV25_9GAMM</name>
<keyword evidence="2" id="KW-0813">Transport</keyword>
<keyword evidence="12" id="KW-1185">Reference proteome</keyword>
<feature type="transmembrane region" description="Helical" evidence="10">
    <location>
        <begin position="369"/>
        <end position="390"/>
    </location>
</feature>
<keyword evidence="7" id="KW-0406">Ion transport</keyword>
<dbReference type="InterPro" id="IPR050222">
    <property type="entry name" value="MATE_MdtK"/>
</dbReference>
<keyword evidence="8 10" id="KW-0472">Membrane</keyword>
<evidence type="ECO:0000256" key="5">
    <source>
        <dbReference type="ARBA" id="ARBA00022692"/>
    </source>
</evidence>
<dbReference type="EMBL" id="AP021889">
    <property type="protein sequence ID" value="BBP45975.1"/>
    <property type="molecule type" value="Genomic_DNA"/>
</dbReference>
<dbReference type="NCBIfam" id="TIGR00797">
    <property type="entry name" value="matE"/>
    <property type="match status" value="1"/>
</dbReference>
<feature type="transmembrane region" description="Helical" evidence="10">
    <location>
        <begin position="169"/>
        <end position="193"/>
    </location>
</feature>
<keyword evidence="4" id="KW-1003">Cell membrane</keyword>
<evidence type="ECO:0000313" key="11">
    <source>
        <dbReference type="EMBL" id="BBP45975.1"/>
    </source>
</evidence>
<keyword evidence="5 10" id="KW-0812">Transmembrane</keyword>
<comment type="subcellular location">
    <subcellularLocation>
        <location evidence="1">Cell inner membrane</location>
        <topology evidence="1">Multi-pass membrane protein</topology>
    </subcellularLocation>
</comment>
<evidence type="ECO:0000256" key="2">
    <source>
        <dbReference type="ARBA" id="ARBA00022448"/>
    </source>
</evidence>
<reference evidence="12" key="1">
    <citation type="submission" date="2019-11" db="EMBL/GenBank/DDBJ databases">
        <title>Isolation and characterization of two novel species in the genus Thiomicrorhabdus.</title>
        <authorList>
            <person name="Mochizuki J."/>
            <person name="Kojima H."/>
            <person name="Fukui M."/>
        </authorList>
    </citation>
    <scope>NUCLEOTIDE SEQUENCE [LARGE SCALE GENOMIC DNA]</scope>
    <source>
        <strain evidence="12">aks77</strain>
    </source>
</reference>
<evidence type="ECO:0000256" key="6">
    <source>
        <dbReference type="ARBA" id="ARBA00022989"/>
    </source>
</evidence>
<keyword evidence="3" id="KW-0050">Antiport</keyword>
<evidence type="ECO:0000256" key="10">
    <source>
        <dbReference type="SAM" id="Phobius"/>
    </source>
</evidence>
<gene>
    <name evidence="11" type="primary">norM</name>
    <name evidence="11" type="ORF">THMIRHAS_13480</name>
</gene>
<feature type="transmembrane region" description="Helical" evidence="10">
    <location>
        <begin position="110"/>
        <end position="131"/>
    </location>
</feature>
<evidence type="ECO:0000256" key="9">
    <source>
        <dbReference type="ARBA" id="ARBA00031636"/>
    </source>
</evidence>
<dbReference type="AlphaFoldDB" id="A0A6F8PV25"/>
<proteinExistence type="predicted"/>
<accession>A0A6F8PV25</accession>
<dbReference type="KEGG" id="tse:THMIRHAS_13480"/>
<dbReference type="PIRSF" id="PIRSF006603">
    <property type="entry name" value="DinF"/>
    <property type="match status" value="1"/>
</dbReference>
<dbReference type="PANTHER" id="PTHR43298:SF2">
    <property type="entry name" value="FMN_FAD EXPORTER YEEO-RELATED"/>
    <property type="match status" value="1"/>
</dbReference>
<evidence type="ECO:0000256" key="4">
    <source>
        <dbReference type="ARBA" id="ARBA00022475"/>
    </source>
</evidence>
<feature type="transmembrane region" description="Helical" evidence="10">
    <location>
        <begin position="329"/>
        <end position="348"/>
    </location>
</feature>
<feature type="transmembrane region" description="Helical" evidence="10">
    <location>
        <begin position="71"/>
        <end position="90"/>
    </location>
</feature>
<dbReference type="InterPro" id="IPR048279">
    <property type="entry name" value="MdtK-like"/>
</dbReference>
<dbReference type="Proteomes" id="UP000501726">
    <property type="component" value="Chromosome"/>
</dbReference>
<evidence type="ECO:0000256" key="1">
    <source>
        <dbReference type="ARBA" id="ARBA00004429"/>
    </source>
</evidence>
<evidence type="ECO:0000256" key="7">
    <source>
        <dbReference type="ARBA" id="ARBA00023065"/>
    </source>
</evidence>
<feature type="transmembrane region" description="Helical" evidence="10">
    <location>
        <begin position="227"/>
        <end position="245"/>
    </location>
</feature>
<feature type="transmembrane region" description="Helical" evidence="10">
    <location>
        <begin position="402"/>
        <end position="423"/>
    </location>
</feature>
<dbReference type="GO" id="GO:0005886">
    <property type="term" value="C:plasma membrane"/>
    <property type="evidence" value="ECO:0007669"/>
    <property type="project" value="UniProtKB-SubCell"/>
</dbReference>
<dbReference type="GO" id="GO:0015297">
    <property type="term" value="F:antiporter activity"/>
    <property type="evidence" value="ECO:0007669"/>
    <property type="project" value="UniProtKB-KW"/>
</dbReference>
<feature type="transmembrane region" description="Helical" evidence="10">
    <location>
        <begin position="143"/>
        <end position="163"/>
    </location>
</feature>
<dbReference type="Pfam" id="PF01554">
    <property type="entry name" value="MatE"/>
    <property type="match status" value="2"/>
</dbReference>
<evidence type="ECO:0000256" key="3">
    <source>
        <dbReference type="ARBA" id="ARBA00022449"/>
    </source>
</evidence>
<evidence type="ECO:0000256" key="8">
    <source>
        <dbReference type="ARBA" id="ARBA00023136"/>
    </source>
</evidence>
<keyword evidence="6 10" id="KW-1133">Transmembrane helix</keyword>
<sequence>MAQLALTGLGVVDTLMSGMAGTQDLAAIGLGSSIMLPIFIFGIGVLMAITPLVGKAYGKNDGEAIGRFLNNGFWVAIPLALLSSLLMANMQPVLNWLSLEPTVYQLTEEYLWYIAFGMPAVVFYQVLRFYWEGLGQTLPSMWISFWALLINIPLNALFIFGWGELEPMGAAGCGVASAIVMWTMLLIGMVYVFKNRLTNSFLNWSGLLQPRWALGIGPMLKIGIPNAFALLFEVSLFTLVALFVAPLGTEVIAAQQIAISVTSLLFMLPLSWGLALTVRVGQVYGRGDVAHMQLLLKISFSYALLIGLLLAFTTWFWRSEISALYTADSAVIGVAVILLIFASAYQIFDAVQVACAGVLRGFHDTQVTMWVTFFSYWLVGLGLGYVLSLTDWLVAPMGVNGFWLGICLGLGIAAILLAWRLLFKLPDIYREMRAA</sequence>
<evidence type="ECO:0000313" key="12">
    <source>
        <dbReference type="Proteomes" id="UP000501726"/>
    </source>
</evidence>
<dbReference type="GO" id="GO:0006811">
    <property type="term" value="P:monoatomic ion transport"/>
    <property type="evidence" value="ECO:0007669"/>
    <property type="project" value="UniProtKB-KW"/>
</dbReference>
<dbReference type="CDD" id="cd13131">
    <property type="entry name" value="MATE_NorM_like"/>
    <property type="match status" value="1"/>
</dbReference>